<keyword evidence="4" id="KW-0547">Nucleotide-binding</keyword>
<dbReference type="GO" id="GO:0071944">
    <property type="term" value="C:cell periphery"/>
    <property type="evidence" value="ECO:0007669"/>
    <property type="project" value="UniProtKB-ARBA"/>
</dbReference>
<evidence type="ECO:0000256" key="1">
    <source>
        <dbReference type="ARBA" id="ARBA00004167"/>
    </source>
</evidence>
<feature type="transmembrane region" description="Helical" evidence="9">
    <location>
        <begin position="167"/>
        <end position="189"/>
    </location>
</feature>
<evidence type="ECO:0000313" key="11">
    <source>
        <dbReference type="EMBL" id="CAG8360502.1"/>
    </source>
</evidence>
<dbReference type="Gene3D" id="1.20.5.510">
    <property type="entry name" value="Single helix bin"/>
    <property type="match status" value="1"/>
</dbReference>
<keyword evidence="3 9" id="KW-0812">Transmembrane</keyword>
<dbReference type="Pfam" id="PF21314">
    <property type="entry name" value="TM_ErbB1"/>
    <property type="match status" value="1"/>
</dbReference>
<sequence length="253" mass="26835">MSEYVEGYAIRRNESCAANEQKCTNNGPTWGDYQACCPGNSFCYDSDTGIPNIMCCAQGNDYNCTASVAKSPSCANKKWNLFDWRGYFCCEEDDSGFYVQDRVLVGCSESKNPGNSSFKILDVLSAGSTATATLSTSSSPTSSSTPTSTTSEAASSSSAKSSTNTGAIAGGVVGGVVGVAALAAILFFFMRRRKQHSYEATPQSKHERHSELPSPPVYSEAGSGEPRKELGGQAVSEMGDTRVREAQELPATH</sequence>
<evidence type="ECO:0000313" key="12">
    <source>
        <dbReference type="Proteomes" id="UP001152646"/>
    </source>
</evidence>
<dbReference type="EMBL" id="CAJVPA010000133">
    <property type="protein sequence ID" value="CAG8360502.1"/>
    <property type="molecule type" value="Genomic_DNA"/>
</dbReference>
<dbReference type="GO" id="GO:0005524">
    <property type="term" value="F:ATP binding"/>
    <property type="evidence" value="ECO:0007669"/>
    <property type="project" value="UniProtKB-KW"/>
</dbReference>
<comment type="caution">
    <text evidence="11">The sequence shown here is derived from an EMBL/GenBank/DDBJ whole genome shotgun (WGS) entry which is preliminary data.</text>
</comment>
<evidence type="ECO:0000256" key="7">
    <source>
        <dbReference type="ARBA" id="ARBA00023136"/>
    </source>
</evidence>
<comment type="subcellular location">
    <subcellularLocation>
        <location evidence="1">Membrane</location>
        <topology evidence="1">Single-pass membrane protein</topology>
    </subcellularLocation>
</comment>
<dbReference type="InterPro" id="IPR049328">
    <property type="entry name" value="TM_ErbB1"/>
</dbReference>
<keyword evidence="6 9" id="KW-1133">Transmembrane helix</keyword>
<dbReference type="InterPro" id="IPR051694">
    <property type="entry name" value="Immunoregulatory_rcpt-like"/>
</dbReference>
<evidence type="ECO:0000256" key="9">
    <source>
        <dbReference type="SAM" id="Phobius"/>
    </source>
</evidence>
<organism evidence="11 12">
    <name type="scientific">Penicillium salamii</name>
    <dbReference type="NCBI Taxonomy" id="1612424"/>
    <lineage>
        <taxon>Eukaryota</taxon>
        <taxon>Fungi</taxon>
        <taxon>Dikarya</taxon>
        <taxon>Ascomycota</taxon>
        <taxon>Pezizomycotina</taxon>
        <taxon>Eurotiomycetes</taxon>
        <taxon>Eurotiomycetidae</taxon>
        <taxon>Eurotiales</taxon>
        <taxon>Aspergillaceae</taxon>
        <taxon>Penicillium</taxon>
    </lineage>
</organism>
<reference evidence="11" key="1">
    <citation type="submission" date="2021-07" db="EMBL/GenBank/DDBJ databases">
        <authorList>
            <person name="Branca A.L. A."/>
        </authorList>
    </citation>
    <scope>NUCLEOTIDE SEQUENCE</scope>
</reference>
<name>A0A9W4IZL7_9EURO</name>
<keyword evidence="7 9" id="KW-0472">Membrane</keyword>
<proteinExistence type="predicted"/>
<evidence type="ECO:0000256" key="6">
    <source>
        <dbReference type="ARBA" id="ARBA00022989"/>
    </source>
</evidence>
<accession>A0A9W4IZL7</accession>
<feature type="domain" description="Epidermal growth factor receptor-like transmembrane-juxtamembrane segment" evidence="10">
    <location>
        <begin position="168"/>
        <end position="195"/>
    </location>
</feature>
<dbReference type="OrthoDB" id="4779287at2759"/>
<evidence type="ECO:0000256" key="4">
    <source>
        <dbReference type="ARBA" id="ARBA00022741"/>
    </source>
</evidence>
<dbReference type="GO" id="GO:0016020">
    <property type="term" value="C:membrane"/>
    <property type="evidence" value="ECO:0007669"/>
    <property type="project" value="UniProtKB-SubCell"/>
</dbReference>
<dbReference type="Proteomes" id="UP001152646">
    <property type="component" value="Unassembled WGS sequence"/>
</dbReference>
<keyword evidence="2" id="KW-0597">Phosphoprotein</keyword>
<evidence type="ECO:0000256" key="3">
    <source>
        <dbReference type="ARBA" id="ARBA00022692"/>
    </source>
</evidence>
<evidence type="ECO:0000256" key="8">
    <source>
        <dbReference type="SAM" id="MobiDB-lite"/>
    </source>
</evidence>
<dbReference type="AlphaFoldDB" id="A0A9W4IZL7"/>
<feature type="region of interest" description="Disordered" evidence="8">
    <location>
        <begin position="132"/>
        <end position="165"/>
    </location>
</feature>
<keyword evidence="5" id="KW-0067">ATP-binding</keyword>
<evidence type="ECO:0000259" key="10">
    <source>
        <dbReference type="Pfam" id="PF21314"/>
    </source>
</evidence>
<gene>
    <name evidence="11" type="ORF">PSALAMII_LOCUS3833</name>
</gene>
<evidence type="ECO:0000256" key="2">
    <source>
        <dbReference type="ARBA" id="ARBA00022553"/>
    </source>
</evidence>
<protein>
    <recommendedName>
        <fullName evidence="10">Epidermal growth factor receptor-like transmembrane-juxtamembrane segment domain-containing protein</fullName>
    </recommendedName>
</protein>
<dbReference type="PANTHER" id="PTHR15549">
    <property type="entry name" value="PAIRED IMMUNOGLOBULIN-LIKE TYPE 2 RECEPTOR"/>
    <property type="match status" value="1"/>
</dbReference>
<evidence type="ECO:0000256" key="5">
    <source>
        <dbReference type="ARBA" id="ARBA00022840"/>
    </source>
</evidence>
<feature type="region of interest" description="Disordered" evidence="8">
    <location>
        <begin position="198"/>
        <end position="253"/>
    </location>
</feature>